<comment type="subcellular location">
    <subcellularLocation>
        <location evidence="1">Membrane</location>
        <topology evidence="1">Multi-pass membrane protein</topology>
    </subcellularLocation>
</comment>
<protein>
    <submittedName>
        <fullName evidence="8">Permease of the drug/metabolite transporter (DMT) superfamily</fullName>
    </submittedName>
</protein>
<comment type="similarity">
    <text evidence="2">Belongs to the drug/metabolite transporter (DMT) superfamily. 10 TMS drug/metabolite exporter (DME) (TC 2.A.7.3) family.</text>
</comment>
<evidence type="ECO:0000256" key="3">
    <source>
        <dbReference type="ARBA" id="ARBA00022692"/>
    </source>
</evidence>
<dbReference type="Proteomes" id="UP000199478">
    <property type="component" value="Unassembled WGS sequence"/>
</dbReference>
<feature type="transmembrane region" description="Helical" evidence="6">
    <location>
        <begin position="180"/>
        <end position="201"/>
    </location>
</feature>
<dbReference type="InterPro" id="IPR000620">
    <property type="entry name" value="EamA_dom"/>
</dbReference>
<feature type="domain" description="EamA" evidence="7">
    <location>
        <begin position="42"/>
        <end position="174"/>
    </location>
</feature>
<evidence type="ECO:0000256" key="1">
    <source>
        <dbReference type="ARBA" id="ARBA00004141"/>
    </source>
</evidence>
<keyword evidence="3 6" id="KW-0812">Transmembrane</keyword>
<feature type="transmembrane region" description="Helical" evidence="6">
    <location>
        <begin position="43"/>
        <end position="64"/>
    </location>
</feature>
<keyword evidence="9" id="KW-1185">Reference proteome</keyword>
<evidence type="ECO:0000259" key="7">
    <source>
        <dbReference type="Pfam" id="PF00892"/>
    </source>
</evidence>
<evidence type="ECO:0000313" key="8">
    <source>
        <dbReference type="EMBL" id="SFR40089.1"/>
    </source>
</evidence>
<dbReference type="AlphaFoldDB" id="A0A1I6GD29"/>
<evidence type="ECO:0000256" key="2">
    <source>
        <dbReference type="ARBA" id="ARBA00009853"/>
    </source>
</evidence>
<dbReference type="STRING" id="390270.SAMN04488005_1449"/>
<dbReference type="EMBL" id="FOYP01000001">
    <property type="protein sequence ID" value="SFR40089.1"/>
    <property type="molecule type" value="Genomic_DNA"/>
</dbReference>
<dbReference type="Pfam" id="PF00892">
    <property type="entry name" value="EamA"/>
    <property type="match status" value="1"/>
</dbReference>
<reference evidence="9" key="1">
    <citation type="submission" date="2016-10" db="EMBL/GenBank/DDBJ databases">
        <authorList>
            <person name="Varghese N."/>
            <person name="Submissions S."/>
        </authorList>
    </citation>
    <scope>NUCLEOTIDE SEQUENCE [LARGE SCALE GENOMIC DNA]</scope>
    <source>
        <strain evidence="9">DSM 26879</strain>
    </source>
</reference>
<feature type="transmembrane region" description="Helical" evidence="6">
    <location>
        <begin position="213"/>
        <end position="232"/>
    </location>
</feature>
<dbReference type="InterPro" id="IPR037185">
    <property type="entry name" value="EmrE-like"/>
</dbReference>
<proteinExistence type="inferred from homology"/>
<feature type="transmembrane region" description="Helical" evidence="6">
    <location>
        <begin position="244"/>
        <end position="265"/>
    </location>
</feature>
<evidence type="ECO:0000313" key="9">
    <source>
        <dbReference type="Proteomes" id="UP000199478"/>
    </source>
</evidence>
<organism evidence="8 9">
    <name type="scientific">Yoonia tamlensis</name>
    <dbReference type="NCBI Taxonomy" id="390270"/>
    <lineage>
        <taxon>Bacteria</taxon>
        <taxon>Pseudomonadati</taxon>
        <taxon>Pseudomonadota</taxon>
        <taxon>Alphaproteobacteria</taxon>
        <taxon>Rhodobacterales</taxon>
        <taxon>Paracoccaceae</taxon>
        <taxon>Yoonia</taxon>
    </lineage>
</organism>
<evidence type="ECO:0000256" key="5">
    <source>
        <dbReference type="ARBA" id="ARBA00023136"/>
    </source>
</evidence>
<dbReference type="GO" id="GO:0016020">
    <property type="term" value="C:membrane"/>
    <property type="evidence" value="ECO:0007669"/>
    <property type="project" value="UniProtKB-SubCell"/>
</dbReference>
<feature type="transmembrane region" description="Helical" evidence="6">
    <location>
        <begin position="298"/>
        <end position="317"/>
    </location>
</feature>
<feature type="transmembrane region" description="Helical" evidence="6">
    <location>
        <begin position="119"/>
        <end position="145"/>
    </location>
</feature>
<accession>A0A1I6GD29</accession>
<evidence type="ECO:0000256" key="4">
    <source>
        <dbReference type="ARBA" id="ARBA00022989"/>
    </source>
</evidence>
<keyword evidence="5 6" id="KW-0472">Membrane</keyword>
<name>A0A1I6GD29_9RHOB</name>
<gene>
    <name evidence="8" type="ORF">SAMN04488005_1449</name>
</gene>
<evidence type="ECO:0000256" key="6">
    <source>
        <dbReference type="SAM" id="Phobius"/>
    </source>
</evidence>
<feature type="transmembrane region" description="Helical" evidence="6">
    <location>
        <begin position="157"/>
        <end position="174"/>
    </location>
</feature>
<dbReference type="PANTHER" id="PTHR22911:SF6">
    <property type="entry name" value="SOLUTE CARRIER FAMILY 35 MEMBER G1"/>
    <property type="match status" value="1"/>
</dbReference>
<dbReference type="SUPFAM" id="SSF103481">
    <property type="entry name" value="Multidrug resistance efflux transporter EmrE"/>
    <property type="match status" value="2"/>
</dbReference>
<keyword evidence="4 6" id="KW-1133">Transmembrane helix</keyword>
<feature type="transmembrane region" description="Helical" evidence="6">
    <location>
        <begin position="76"/>
        <end position="99"/>
    </location>
</feature>
<sequence>MGACKCRIDTRFLQRNSLDGCISPLAITAITGATVTMNNTLKAALWMLAAIASFTSMAVAGRAVSGDLDTFEIMLFRSLTGIVIVLVVASVTGNLGQIGRNKLGLHMLRNICHFTGQNLWFFAIATIPLAQVFALEFTTPIWVILLAPLILREKMTAVGMFSALLGFVGVLIVTRPDTAVMSPGLIAGAICAIFFALSAIFTRKLTLTEPITVIMFYLTVTQAVFGLICAGYDGDITLPTGTTIPLIILIGFAGLFAHFCLTTALSIAPLNVVMPFDFFRLPTIAVVGMIWFDEPIQMMVFAGAALIFGANYLNISYGSAKRGHVHK</sequence>
<dbReference type="PANTHER" id="PTHR22911">
    <property type="entry name" value="ACYL-MALONYL CONDENSING ENZYME-RELATED"/>
    <property type="match status" value="1"/>
</dbReference>